<dbReference type="EMBL" id="PIUK01000023">
    <property type="protein sequence ID" value="MBY6275376.1"/>
    <property type="molecule type" value="Genomic_DNA"/>
</dbReference>
<evidence type="ECO:0000313" key="3">
    <source>
        <dbReference type="Proteomes" id="UP000732377"/>
    </source>
</evidence>
<proteinExistence type="predicted"/>
<organism evidence="2 3">
    <name type="scientific">Symbiobacterium thermophilum</name>
    <dbReference type="NCBI Taxonomy" id="2734"/>
    <lineage>
        <taxon>Bacteria</taxon>
        <taxon>Bacillati</taxon>
        <taxon>Bacillota</taxon>
        <taxon>Clostridia</taxon>
        <taxon>Eubacteriales</taxon>
        <taxon>Symbiobacteriaceae</taxon>
        <taxon>Symbiobacterium</taxon>
    </lineage>
</organism>
<feature type="domain" description="Minor tail T" evidence="1">
    <location>
        <begin position="32"/>
        <end position="89"/>
    </location>
</feature>
<reference evidence="2" key="1">
    <citation type="submission" date="2017-11" db="EMBL/GenBank/DDBJ databases">
        <title>Three new genomes from thermophilic consortium.</title>
        <authorList>
            <person name="Quaggio R."/>
            <person name="Amgarten D."/>
            <person name="Setubal J.C."/>
        </authorList>
    </citation>
    <scope>NUCLEOTIDE SEQUENCE</scope>
    <source>
        <strain evidence="2">ZCTH01-B2</strain>
    </source>
</reference>
<evidence type="ECO:0000313" key="2">
    <source>
        <dbReference type="EMBL" id="MBY6275376.1"/>
    </source>
</evidence>
<dbReference type="Pfam" id="PF06223">
    <property type="entry name" value="Phage_tail_T"/>
    <property type="match status" value="1"/>
</dbReference>
<dbReference type="Proteomes" id="UP000732377">
    <property type="component" value="Unassembled WGS sequence"/>
</dbReference>
<protein>
    <recommendedName>
        <fullName evidence="1">Minor tail T domain-containing protein</fullName>
    </recommendedName>
</protein>
<sequence>MGRFDLGLSEEELWNLTLPEFNALVERKREQDERADLRAGIVAAVIANVFRAKGTKAYEPYDFMPTLRRHETKRQTWQQQLAVAMVITEMAKIKAQKEGGK</sequence>
<evidence type="ECO:0000259" key="1">
    <source>
        <dbReference type="Pfam" id="PF06223"/>
    </source>
</evidence>
<dbReference type="AlphaFoldDB" id="A0A953LGM0"/>
<name>A0A953LGM0_SYMTR</name>
<gene>
    <name evidence="2" type="ORF">CWE10_04025</name>
</gene>
<dbReference type="InterPro" id="IPR009350">
    <property type="entry name" value="Phage_tail_T"/>
</dbReference>
<comment type="caution">
    <text evidence="2">The sequence shown here is derived from an EMBL/GenBank/DDBJ whole genome shotgun (WGS) entry which is preliminary data.</text>
</comment>
<accession>A0A953LGM0</accession>